<evidence type="ECO:0000256" key="1">
    <source>
        <dbReference type="SAM" id="Phobius"/>
    </source>
</evidence>
<organism evidence="2 3">
    <name type="scientific">Desulforhopalus singaporensis</name>
    <dbReference type="NCBI Taxonomy" id="91360"/>
    <lineage>
        <taxon>Bacteria</taxon>
        <taxon>Pseudomonadati</taxon>
        <taxon>Thermodesulfobacteriota</taxon>
        <taxon>Desulfobulbia</taxon>
        <taxon>Desulfobulbales</taxon>
        <taxon>Desulfocapsaceae</taxon>
        <taxon>Desulforhopalus</taxon>
    </lineage>
</organism>
<sequence length="108" mass="12544">MPTARERLSPPCCDKTLQQLCHLQEILYILEKIDKNDTNGSSGHHFTGQTGQMWPIYSHAAKIYWYFNDINKDIVGAVYFSLYLLTLLCNVRRLIPRSLAVRPMCHLF</sequence>
<dbReference type="AlphaFoldDB" id="A0A1H0IYN4"/>
<protein>
    <submittedName>
        <fullName evidence="2">Uncharacterized protein</fullName>
    </submittedName>
</protein>
<feature type="transmembrane region" description="Helical" evidence="1">
    <location>
        <begin position="74"/>
        <end position="95"/>
    </location>
</feature>
<reference evidence="2 3" key="1">
    <citation type="submission" date="2016-10" db="EMBL/GenBank/DDBJ databases">
        <authorList>
            <person name="de Groot N.N."/>
        </authorList>
    </citation>
    <scope>NUCLEOTIDE SEQUENCE [LARGE SCALE GENOMIC DNA]</scope>
    <source>
        <strain evidence="2 3">DSM 12130</strain>
    </source>
</reference>
<evidence type="ECO:0000313" key="2">
    <source>
        <dbReference type="EMBL" id="SDO36617.1"/>
    </source>
</evidence>
<dbReference type="STRING" id="91360.SAMN05660330_00081"/>
<keyword evidence="1" id="KW-1133">Transmembrane helix</keyword>
<evidence type="ECO:0000313" key="3">
    <source>
        <dbReference type="Proteomes" id="UP000199073"/>
    </source>
</evidence>
<keyword evidence="1" id="KW-0472">Membrane</keyword>
<name>A0A1H0IYN4_9BACT</name>
<accession>A0A1H0IYN4</accession>
<keyword evidence="1" id="KW-0812">Transmembrane</keyword>
<dbReference type="Proteomes" id="UP000199073">
    <property type="component" value="Unassembled WGS sequence"/>
</dbReference>
<proteinExistence type="predicted"/>
<keyword evidence="3" id="KW-1185">Reference proteome</keyword>
<gene>
    <name evidence="2" type="ORF">SAMN05660330_00081</name>
</gene>
<dbReference type="EMBL" id="FNJI01000001">
    <property type="protein sequence ID" value="SDO36617.1"/>
    <property type="molecule type" value="Genomic_DNA"/>
</dbReference>